<accession>A0ABX3A2X3</accession>
<evidence type="ECO:0000256" key="1">
    <source>
        <dbReference type="ARBA" id="ARBA00023125"/>
    </source>
</evidence>
<protein>
    <submittedName>
        <fullName evidence="6">DNA-binding response regulator</fullName>
    </submittedName>
</protein>
<evidence type="ECO:0000259" key="4">
    <source>
        <dbReference type="PROSITE" id="PS50110"/>
    </source>
</evidence>
<dbReference type="PROSITE" id="PS50110">
    <property type="entry name" value="RESPONSE_REGULATORY"/>
    <property type="match status" value="1"/>
</dbReference>
<dbReference type="CDD" id="cd00383">
    <property type="entry name" value="trans_reg_C"/>
    <property type="match status" value="1"/>
</dbReference>
<dbReference type="PANTHER" id="PTHR48111">
    <property type="entry name" value="REGULATOR OF RPOS"/>
    <property type="match status" value="1"/>
</dbReference>
<feature type="modified residue" description="4-aspartylphosphate" evidence="2">
    <location>
        <position position="51"/>
    </location>
</feature>
<feature type="DNA-binding region" description="OmpR/PhoB-type" evidence="3">
    <location>
        <begin position="125"/>
        <end position="224"/>
    </location>
</feature>
<keyword evidence="1 3" id="KW-0238">DNA-binding</keyword>
<keyword evidence="7" id="KW-1185">Reference proteome</keyword>
<dbReference type="Proteomes" id="UP000094329">
    <property type="component" value="Unassembled WGS sequence"/>
</dbReference>
<dbReference type="Gene3D" id="1.10.10.10">
    <property type="entry name" value="Winged helix-like DNA-binding domain superfamily/Winged helix DNA-binding domain"/>
    <property type="match status" value="1"/>
</dbReference>
<comment type="caution">
    <text evidence="6">The sequence shown here is derived from an EMBL/GenBank/DDBJ whole genome shotgun (WGS) entry which is preliminary data.</text>
</comment>
<dbReference type="EMBL" id="MDTU01000001">
    <property type="protein sequence ID" value="ODN43226.1"/>
    <property type="molecule type" value="Genomic_DNA"/>
</dbReference>
<evidence type="ECO:0000256" key="3">
    <source>
        <dbReference type="PROSITE-ProRule" id="PRU01091"/>
    </source>
</evidence>
<organism evidence="6 7">
    <name type="scientific">Piscirickettsia litoralis</name>
    <dbReference type="NCBI Taxonomy" id="1891921"/>
    <lineage>
        <taxon>Bacteria</taxon>
        <taxon>Pseudomonadati</taxon>
        <taxon>Pseudomonadota</taxon>
        <taxon>Gammaproteobacteria</taxon>
        <taxon>Thiotrichales</taxon>
        <taxon>Piscirickettsiaceae</taxon>
        <taxon>Piscirickettsia</taxon>
    </lineage>
</organism>
<dbReference type="Pfam" id="PF00486">
    <property type="entry name" value="Trans_reg_C"/>
    <property type="match status" value="1"/>
</dbReference>
<dbReference type="Pfam" id="PF00072">
    <property type="entry name" value="Response_reg"/>
    <property type="match status" value="1"/>
</dbReference>
<gene>
    <name evidence="6" type="ORF">BGC07_10235</name>
</gene>
<dbReference type="PANTHER" id="PTHR48111:SF50">
    <property type="entry name" value="KDP OPERON TRANSCRIPTIONAL REGULATORY PROTEIN KDPE"/>
    <property type="match status" value="1"/>
</dbReference>
<feature type="domain" description="OmpR/PhoB-type" evidence="5">
    <location>
        <begin position="125"/>
        <end position="224"/>
    </location>
</feature>
<evidence type="ECO:0000259" key="5">
    <source>
        <dbReference type="PROSITE" id="PS51755"/>
    </source>
</evidence>
<dbReference type="InterPro" id="IPR001789">
    <property type="entry name" value="Sig_transdc_resp-reg_receiver"/>
</dbReference>
<keyword evidence="2" id="KW-0597">Phosphoprotein</keyword>
<dbReference type="RefSeq" id="WP_069313024.1">
    <property type="nucleotide sequence ID" value="NZ_MDTU01000001.1"/>
</dbReference>
<dbReference type="SMART" id="SM00862">
    <property type="entry name" value="Trans_reg_C"/>
    <property type="match status" value="1"/>
</dbReference>
<dbReference type="SMART" id="SM00448">
    <property type="entry name" value="REC"/>
    <property type="match status" value="1"/>
</dbReference>
<reference evidence="6 7" key="1">
    <citation type="submission" date="2016-08" db="EMBL/GenBank/DDBJ databases">
        <title>Draft genome sequence of Candidatus Piscirickettsia litoralis, from seawater.</title>
        <authorList>
            <person name="Wan X."/>
            <person name="Lee A.J."/>
            <person name="Hou S."/>
            <person name="Donachie S.P."/>
        </authorList>
    </citation>
    <scope>NUCLEOTIDE SEQUENCE [LARGE SCALE GENOMIC DNA]</scope>
    <source>
        <strain evidence="6 7">Y2</strain>
    </source>
</reference>
<dbReference type="InterPro" id="IPR036388">
    <property type="entry name" value="WH-like_DNA-bd_sf"/>
</dbReference>
<evidence type="ECO:0000256" key="2">
    <source>
        <dbReference type="PROSITE-ProRule" id="PRU00169"/>
    </source>
</evidence>
<dbReference type="SUPFAM" id="SSF52172">
    <property type="entry name" value="CheY-like"/>
    <property type="match status" value="1"/>
</dbReference>
<dbReference type="InterPro" id="IPR039420">
    <property type="entry name" value="WalR-like"/>
</dbReference>
<proteinExistence type="predicted"/>
<sequence>MTQPTLLYIDDDSQSDIFTLLSADYKVTLATTGQEGMQLAATTQPDLILMDIKLAKSEGAAMIASLREWTQTPILVYSNNDDINDKLSAFSLGANDYILKSCHPKELMARLKSALRISQQLQKSTPVLKIGQLEVDLLQRKAALKGDPISLSHKEYNLLKVLAIHHGKVVTQNQLLKEVWGNEYQSELQYLRVYIGQLRKKLKPRKNSPHFIHTVSGVGYRLEHG</sequence>
<dbReference type="InterPro" id="IPR011006">
    <property type="entry name" value="CheY-like_superfamily"/>
</dbReference>
<feature type="domain" description="Response regulatory" evidence="4">
    <location>
        <begin position="1"/>
        <end position="115"/>
    </location>
</feature>
<dbReference type="PROSITE" id="PS51755">
    <property type="entry name" value="OMPR_PHOB"/>
    <property type="match status" value="1"/>
</dbReference>
<evidence type="ECO:0000313" key="7">
    <source>
        <dbReference type="Proteomes" id="UP000094329"/>
    </source>
</evidence>
<evidence type="ECO:0000313" key="6">
    <source>
        <dbReference type="EMBL" id="ODN43226.1"/>
    </source>
</evidence>
<name>A0ABX3A2X3_9GAMM</name>
<dbReference type="InterPro" id="IPR001867">
    <property type="entry name" value="OmpR/PhoB-type_DNA-bd"/>
</dbReference>
<dbReference type="Gene3D" id="3.40.50.2300">
    <property type="match status" value="1"/>
</dbReference>
<dbReference type="GO" id="GO:0003677">
    <property type="term" value="F:DNA binding"/>
    <property type="evidence" value="ECO:0007669"/>
    <property type="project" value="UniProtKB-KW"/>
</dbReference>